<dbReference type="AlphaFoldDB" id="A0A6A4TKU5"/>
<accession>A0A6A4TKU5</accession>
<gene>
    <name evidence="1" type="ORF">F2P81_004808</name>
</gene>
<dbReference type="Proteomes" id="UP000438429">
    <property type="component" value="Unassembled WGS sequence"/>
</dbReference>
<organism evidence="1 2">
    <name type="scientific">Scophthalmus maximus</name>
    <name type="common">Turbot</name>
    <name type="synonym">Psetta maxima</name>
    <dbReference type="NCBI Taxonomy" id="52904"/>
    <lineage>
        <taxon>Eukaryota</taxon>
        <taxon>Metazoa</taxon>
        <taxon>Chordata</taxon>
        <taxon>Craniata</taxon>
        <taxon>Vertebrata</taxon>
        <taxon>Euteleostomi</taxon>
        <taxon>Actinopterygii</taxon>
        <taxon>Neopterygii</taxon>
        <taxon>Teleostei</taxon>
        <taxon>Neoteleostei</taxon>
        <taxon>Acanthomorphata</taxon>
        <taxon>Carangaria</taxon>
        <taxon>Pleuronectiformes</taxon>
        <taxon>Pleuronectoidei</taxon>
        <taxon>Scophthalmidae</taxon>
        <taxon>Scophthalmus</taxon>
    </lineage>
</organism>
<proteinExistence type="predicted"/>
<dbReference type="EMBL" id="VEVO01000004">
    <property type="protein sequence ID" value="KAF0043471.1"/>
    <property type="molecule type" value="Genomic_DNA"/>
</dbReference>
<protein>
    <submittedName>
        <fullName evidence="1">Uncharacterized protein</fullName>
    </submittedName>
</protein>
<comment type="caution">
    <text evidence="1">The sequence shown here is derived from an EMBL/GenBank/DDBJ whole genome shotgun (WGS) entry which is preliminary data.</text>
</comment>
<evidence type="ECO:0000313" key="2">
    <source>
        <dbReference type="Proteomes" id="UP000438429"/>
    </source>
</evidence>
<reference evidence="1 2" key="1">
    <citation type="submission" date="2019-06" db="EMBL/GenBank/DDBJ databases">
        <title>Draft genomes of female and male turbot (Scophthalmus maximus).</title>
        <authorList>
            <person name="Xu H."/>
            <person name="Xu X.-W."/>
            <person name="Shao C."/>
            <person name="Chen S."/>
        </authorList>
    </citation>
    <scope>NUCLEOTIDE SEQUENCE [LARGE SCALE GENOMIC DNA]</scope>
    <source>
        <strain evidence="1">Ysfricsl-2016a</strain>
        <tissue evidence="1">Blood</tissue>
    </source>
</reference>
<sequence>MVGRMAGPNVTASKNGGRHCGLRGCLLRGYPFETINLITRVELNTDVLVGTNYTAVSVHCFFSVVALRLRHSPEIARPTQVALSNDVP</sequence>
<name>A0A6A4TKU5_SCOMX</name>
<evidence type="ECO:0000313" key="1">
    <source>
        <dbReference type="EMBL" id="KAF0043471.1"/>
    </source>
</evidence>